<accession>A0A0R1W364</accession>
<protein>
    <recommendedName>
        <fullName evidence="2">HTH cro/C1-type domain-containing protein</fullName>
    </recommendedName>
</protein>
<gene>
    <name evidence="3" type="ORF">FD16_GL000374</name>
</gene>
<dbReference type="SMART" id="SM00530">
    <property type="entry name" value="HTH_XRE"/>
    <property type="match status" value="1"/>
</dbReference>
<dbReference type="eggNOG" id="COG1476">
    <property type="taxonomic scope" value="Bacteria"/>
</dbReference>
<comment type="caution">
    <text evidence="3">The sequence shown here is derived from an EMBL/GenBank/DDBJ whole genome shotgun (WGS) entry which is preliminary data.</text>
</comment>
<name>A0A0R1W364_9LACO</name>
<dbReference type="CDD" id="cd00093">
    <property type="entry name" value="HTH_XRE"/>
    <property type="match status" value="1"/>
</dbReference>
<dbReference type="AlphaFoldDB" id="A0A0R1W364"/>
<evidence type="ECO:0000256" key="1">
    <source>
        <dbReference type="ARBA" id="ARBA00023125"/>
    </source>
</evidence>
<dbReference type="PROSITE" id="PS50943">
    <property type="entry name" value="HTH_CROC1"/>
    <property type="match status" value="1"/>
</dbReference>
<evidence type="ECO:0000259" key="2">
    <source>
        <dbReference type="PROSITE" id="PS50943"/>
    </source>
</evidence>
<dbReference type="PANTHER" id="PTHR46558:SF4">
    <property type="entry name" value="DNA-BIDING PHAGE PROTEIN"/>
    <property type="match status" value="1"/>
</dbReference>
<dbReference type="RefSeq" id="WP_010621170.1">
    <property type="nucleotide sequence ID" value="NZ_AZGF01000012.1"/>
</dbReference>
<dbReference type="Gene3D" id="1.10.260.40">
    <property type="entry name" value="lambda repressor-like DNA-binding domains"/>
    <property type="match status" value="1"/>
</dbReference>
<keyword evidence="1" id="KW-0238">DNA-binding</keyword>
<feature type="domain" description="HTH cro/C1-type" evidence="2">
    <location>
        <begin position="5"/>
        <end position="59"/>
    </location>
</feature>
<dbReference type="OrthoDB" id="6386941at2"/>
<sequence length="68" mass="7964">MKNNIHEQRKQMKLSQAELADLTQVTRQTINAIENNKYDPSLDLAFSIAHILKTPIEKLFIWEEPQND</sequence>
<proteinExistence type="predicted"/>
<dbReference type="InterPro" id="IPR001387">
    <property type="entry name" value="Cro/C1-type_HTH"/>
</dbReference>
<dbReference type="Pfam" id="PF01381">
    <property type="entry name" value="HTH_3"/>
    <property type="match status" value="1"/>
</dbReference>
<dbReference type="STRING" id="1423807.FD16_GL000374"/>
<evidence type="ECO:0000313" key="4">
    <source>
        <dbReference type="Proteomes" id="UP000051820"/>
    </source>
</evidence>
<reference evidence="3 4" key="1">
    <citation type="journal article" date="2015" name="Genome Announc.">
        <title>Expanding the biotechnology potential of lactobacilli through comparative genomics of 213 strains and associated genera.</title>
        <authorList>
            <person name="Sun Z."/>
            <person name="Harris H.M."/>
            <person name="McCann A."/>
            <person name="Guo C."/>
            <person name="Argimon S."/>
            <person name="Zhang W."/>
            <person name="Yang X."/>
            <person name="Jeffery I.B."/>
            <person name="Cooney J.C."/>
            <person name="Kagawa T.F."/>
            <person name="Liu W."/>
            <person name="Song Y."/>
            <person name="Salvetti E."/>
            <person name="Wrobel A."/>
            <person name="Rasinkangas P."/>
            <person name="Parkhill J."/>
            <person name="Rea M.C."/>
            <person name="O'Sullivan O."/>
            <person name="Ritari J."/>
            <person name="Douillard F.P."/>
            <person name="Paul Ross R."/>
            <person name="Yang R."/>
            <person name="Briner A.E."/>
            <person name="Felis G.E."/>
            <person name="de Vos W.M."/>
            <person name="Barrangou R."/>
            <person name="Klaenhammer T.R."/>
            <person name="Caufield P.W."/>
            <person name="Cui Y."/>
            <person name="Zhang H."/>
            <person name="O'Toole P.W."/>
        </authorList>
    </citation>
    <scope>NUCLEOTIDE SEQUENCE [LARGE SCALE GENOMIC DNA]</scope>
    <source>
        <strain evidence="3 4">DSM 5007</strain>
    </source>
</reference>
<keyword evidence="4" id="KW-1185">Reference proteome</keyword>
<dbReference type="Proteomes" id="UP000051820">
    <property type="component" value="Unassembled WGS sequence"/>
</dbReference>
<dbReference type="GO" id="GO:0003677">
    <property type="term" value="F:DNA binding"/>
    <property type="evidence" value="ECO:0007669"/>
    <property type="project" value="UniProtKB-KW"/>
</dbReference>
<dbReference type="PANTHER" id="PTHR46558">
    <property type="entry name" value="TRACRIPTIONAL REGULATORY PROTEIN-RELATED-RELATED"/>
    <property type="match status" value="1"/>
</dbReference>
<dbReference type="SUPFAM" id="SSF47413">
    <property type="entry name" value="lambda repressor-like DNA-binding domains"/>
    <property type="match status" value="1"/>
</dbReference>
<evidence type="ECO:0000313" key="3">
    <source>
        <dbReference type="EMBL" id="KRM12005.1"/>
    </source>
</evidence>
<organism evidence="3 4">
    <name type="scientific">Paucilactobacillus suebicus DSM 5007 = KCTC 3549</name>
    <dbReference type="NCBI Taxonomy" id="1423807"/>
    <lineage>
        <taxon>Bacteria</taxon>
        <taxon>Bacillati</taxon>
        <taxon>Bacillota</taxon>
        <taxon>Bacilli</taxon>
        <taxon>Lactobacillales</taxon>
        <taxon>Lactobacillaceae</taxon>
        <taxon>Paucilactobacillus</taxon>
    </lineage>
</organism>
<dbReference type="InterPro" id="IPR010982">
    <property type="entry name" value="Lambda_DNA-bd_dom_sf"/>
</dbReference>
<dbReference type="PATRIC" id="fig|1423807.3.peg.379"/>
<dbReference type="EMBL" id="AZGF01000012">
    <property type="protein sequence ID" value="KRM12005.1"/>
    <property type="molecule type" value="Genomic_DNA"/>
</dbReference>